<accession>A0ABT2ESL4</accession>
<gene>
    <name evidence="1" type="ORF">M2350_003403</name>
</gene>
<comment type="caution">
    <text evidence="1">The sequence shown here is derived from an EMBL/GenBank/DDBJ whole genome shotgun (WGS) entry which is preliminary data.</text>
</comment>
<reference evidence="1 2" key="1">
    <citation type="submission" date="2022-08" db="EMBL/GenBank/DDBJ databases">
        <title>Bacterial and archaeal communities from various locations to study Microbial Dark Matter (Phase II).</title>
        <authorList>
            <person name="Stepanauskas R."/>
        </authorList>
    </citation>
    <scope>NUCLEOTIDE SEQUENCE [LARGE SCALE GENOMIC DNA]</scope>
    <source>
        <strain evidence="1 2">PD1</strain>
    </source>
</reference>
<sequence length="44" mass="4896">MAWLVLEHIPLLLTNGLMCDIMLASHRKAHIFCSNAEQNFQGGA</sequence>
<evidence type="ECO:0000313" key="1">
    <source>
        <dbReference type="EMBL" id="MCS3920962.1"/>
    </source>
</evidence>
<dbReference type="Proteomes" id="UP001204798">
    <property type="component" value="Unassembled WGS sequence"/>
</dbReference>
<proteinExistence type="predicted"/>
<dbReference type="EMBL" id="JANUCP010000008">
    <property type="protein sequence ID" value="MCS3920962.1"/>
    <property type="molecule type" value="Genomic_DNA"/>
</dbReference>
<protein>
    <submittedName>
        <fullName evidence="1">Uncharacterized protein</fullName>
    </submittedName>
</protein>
<name>A0ABT2ESL4_9BACT</name>
<keyword evidence="2" id="KW-1185">Reference proteome</keyword>
<organism evidence="1 2">
    <name type="scientific">Candidatus Fervidibacter sacchari</name>
    <dbReference type="NCBI Taxonomy" id="1448929"/>
    <lineage>
        <taxon>Bacteria</taxon>
        <taxon>Candidatus Fervidibacterota</taxon>
        <taxon>Candidatus Fervidibacter</taxon>
    </lineage>
</organism>
<evidence type="ECO:0000313" key="2">
    <source>
        <dbReference type="Proteomes" id="UP001204798"/>
    </source>
</evidence>